<dbReference type="InterPro" id="IPR009010">
    <property type="entry name" value="Asp_de-COase-like_dom_sf"/>
</dbReference>
<dbReference type="Proteomes" id="UP000014977">
    <property type="component" value="Unassembled WGS sequence"/>
</dbReference>
<proteinExistence type="inferred from homology"/>
<comment type="similarity">
    <text evidence="1">Belongs to the prokaryotic molybdopterin-containing oxidoreductase family.</text>
</comment>
<gene>
    <name evidence="6" type="ORF">dsmv_1490</name>
</gene>
<dbReference type="SUPFAM" id="SSF50692">
    <property type="entry name" value="ADC-like"/>
    <property type="match status" value="1"/>
</dbReference>
<accession>S7U0P9</accession>
<dbReference type="InterPro" id="IPR006657">
    <property type="entry name" value="MoPterin_dinucl-bd_dom"/>
</dbReference>
<dbReference type="Pfam" id="PF01568">
    <property type="entry name" value="Molydop_binding"/>
    <property type="match status" value="1"/>
</dbReference>
<protein>
    <submittedName>
        <fullName evidence="6">Molybdopterin dinucleotide-binding region</fullName>
    </submittedName>
</protein>
<organism evidence="6 7">
    <name type="scientific">Desulfococcus multivorans DSM 2059</name>
    <dbReference type="NCBI Taxonomy" id="1121405"/>
    <lineage>
        <taxon>Bacteria</taxon>
        <taxon>Pseudomonadati</taxon>
        <taxon>Thermodesulfobacteriota</taxon>
        <taxon>Desulfobacteria</taxon>
        <taxon>Desulfobacterales</taxon>
        <taxon>Desulfococcaceae</taxon>
        <taxon>Desulfococcus</taxon>
    </lineage>
</organism>
<dbReference type="Pfam" id="PF04879">
    <property type="entry name" value="Molybdop_Fe4S4"/>
    <property type="match status" value="1"/>
</dbReference>
<dbReference type="GO" id="GO:0051536">
    <property type="term" value="F:iron-sulfur cluster binding"/>
    <property type="evidence" value="ECO:0007669"/>
    <property type="project" value="UniProtKB-KW"/>
</dbReference>
<evidence type="ECO:0000256" key="2">
    <source>
        <dbReference type="ARBA" id="ARBA00022723"/>
    </source>
</evidence>
<keyword evidence="3" id="KW-0408">Iron</keyword>
<evidence type="ECO:0000259" key="5">
    <source>
        <dbReference type="PROSITE" id="PS51669"/>
    </source>
</evidence>
<evidence type="ECO:0000313" key="6">
    <source>
        <dbReference type="EMBL" id="EPR42907.1"/>
    </source>
</evidence>
<evidence type="ECO:0000256" key="3">
    <source>
        <dbReference type="ARBA" id="ARBA00023004"/>
    </source>
</evidence>
<dbReference type="Gene3D" id="3.40.228.10">
    <property type="entry name" value="Dimethylsulfoxide Reductase, domain 2"/>
    <property type="match status" value="1"/>
</dbReference>
<dbReference type="Gene3D" id="2.40.40.20">
    <property type="match status" value="1"/>
</dbReference>
<comment type="caution">
    <text evidence="6">The sequence shown here is derived from an EMBL/GenBank/DDBJ whole genome shotgun (WGS) entry which is preliminary data.</text>
</comment>
<name>S7U0P9_DESML</name>
<dbReference type="GO" id="GO:0016491">
    <property type="term" value="F:oxidoreductase activity"/>
    <property type="evidence" value="ECO:0007669"/>
    <property type="project" value="InterPro"/>
</dbReference>
<keyword evidence="7" id="KW-1185">Reference proteome</keyword>
<dbReference type="GO" id="GO:0043546">
    <property type="term" value="F:molybdopterin cofactor binding"/>
    <property type="evidence" value="ECO:0007669"/>
    <property type="project" value="InterPro"/>
</dbReference>
<sequence>MKARTVISNGTVKTLCRMCNTRCSIDVVVRDGIMTDILPGKSNPVNDGRICPRGKTALEHFYHRDRIHRPLKRMSDGSFIAIDREQALDEIAARMADLKARCGARSVGVWKGEGVGFLQQEGYVRRFIHGFGSPNYFSNDSSCFNGRYLGNRLVTGFWNPYPHFASARLILLLGSNPPVCHPPFMKEFADARSKGARLVVIDPRLNPIGCWADIFAQPRPGTDGALAWGLIHLLIKSGGYDRNFVDRFTVGFEKIAAYAERFTPAVVEAESGIYADVVRTIADMLVERLPKVSIYMGTGLEHHENGVNNIRAITILSCLCGALDIDCGLYWPEKMPLSDLSPRREQLLSGPRPIGADRFPVLYDFTGEGHTMTAMDYMLGLGEYPLKGLLITAANPVVTHPDTLKVERALRNLDLLVVNDFFLTRTARLAHYILPAETFLERSEIHCNIKYHRVYLTQKVAEIPGIHNEYRLWHDLAHRLGFGEESFPWETEDDVNRYLLAPSELSLEDLEAHPEGIVYQPVRFRKHETTPLPTPSGKVEFASRYLKALGFPEIPEYIQPLHIRERSEEYPFLLTTGARMTLFYHSRHQNIAKFRLVHTRAEVEIHPDDAAGLGIADGETVRLTSRLGSIEVAARIVHRAELRRGVVEVYHGWEDHPANILTFGDVNDPISGFPLLKAVPVRIEKISFPEDSRSGAVEIDDH</sequence>
<dbReference type="InterPro" id="IPR050612">
    <property type="entry name" value="Prok_Mopterin_Oxidored"/>
</dbReference>
<reference evidence="6 7" key="1">
    <citation type="journal article" date="2013" name="Genome Announc.">
        <title>Draft genome sequences for three mercury-methylating, sulfate-reducing bacteria.</title>
        <authorList>
            <person name="Brown S.D."/>
            <person name="Hurt R.A.Jr."/>
            <person name="Gilmour C.C."/>
            <person name="Elias D.A."/>
        </authorList>
    </citation>
    <scope>NUCLEOTIDE SEQUENCE [LARGE SCALE GENOMIC DNA]</scope>
    <source>
        <strain evidence="6 7">DSM 2059</strain>
    </source>
</reference>
<dbReference type="PANTHER" id="PTHR43742">
    <property type="entry name" value="TRIMETHYLAMINE-N-OXIDE REDUCTASE"/>
    <property type="match status" value="1"/>
</dbReference>
<dbReference type="Gene3D" id="2.20.25.90">
    <property type="entry name" value="ADC-like domains"/>
    <property type="match status" value="1"/>
</dbReference>
<evidence type="ECO:0000313" key="7">
    <source>
        <dbReference type="Proteomes" id="UP000014977"/>
    </source>
</evidence>
<dbReference type="InterPro" id="IPR006656">
    <property type="entry name" value="Mopterin_OxRdtase"/>
</dbReference>
<dbReference type="InterPro" id="IPR006963">
    <property type="entry name" value="Mopterin_OxRdtase_4Fe-4S_dom"/>
</dbReference>
<dbReference type="PANTHER" id="PTHR43742:SF6">
    <property type="entry name" value="OXIDOREDUCTASE YYAE-RELATED"/>
    <property type="match status" value="1"/>
</dbReference>
<dbReference type="Pfam" id="PF00384">
    <property type="entry name" value="Molybdopterin"/>
    <property type="match status" value="1"/>
</dbReference>
<evidence type="ECO:0000256" key="1">
    <source>
        <dbReference type="ARBA" id="ARBA00010312"/>
    </source>
</evidence>
<dbReference type="STRING" id="897.B2D07_01210"/>
<feature type="domain" description="4Fe-4S Mo/W bis-MGD-type" evidence="5">
    <location>
        <begin position="9"/>
        <end position="65"/>
    </location>
</feature>
<keyword evidence="2" id="KW-0479">Metal-binding</keyword>
<dbReference type="EMBL" id="ATHJ01000062">
    <property type="protein sequence ID" value="EPR42907.1"/>
    <property type="molecule type" value="Genomic_DNA"/>
</dbReference>
<dbReference type="eggNOG" id="COG0243">
    <property type="taxonomic scope" value="Bacteria"/>
</dbReference>
<dbReference type="PROSITE" id="PS51669">
    <property type="entry name" value="4FE4S_MOW_BIS_MGD"/>
    <property type="match status" value="1"/>
</dbReference>
<dbReference type="GO" id="GO:0046872">
    <property type="term" value="F:metal ion binding"/>
    <property type="evidence" value="ECO:0007669"/>
    <property type="project" value="UniProtKB-KW"/>
</dbReference>
<evidence type="ECO:0000256" key="4">
    <source>
        <dbReference type="ARBA" id="ARBA00023014"/>
    </source>
</evidence>
<dbReference type="RefSeq" id="WP_020875874.1">
    <property type="nucleotide sequence ID" value="NZ_ATHJ01000062.1"/>
</dbReference>
<dbReference type="OrthoDB" id="9810782at2"/>
<dbReference type="PATRIC" id="fig|1121405.3.peg.909"/>
<dbReference type="Gene3D" id="3.40.50.740">
    <property type="match status" value="1"/>
</dbReference>
<keyword evidence="4" id="KW-0411">Iron-sulfur</keyword>
<dbReference type="SUPFAM" id="SSF53706">
    <property type="entry name" value="Formate dehydrogenase/DMSO reductase, domains 1-3"/>
    <property type="match status" value="1"/>
</dbReference>
<dbReference type="SMART" id="SM00926">
    <property type="entry name" value="Molybdop_Fe4S4"/>
    <property type="match status" value="1"/>
</dbReference>
<dbReference type="AlphaFoldDB" id="S7U0P9"/>